<dbReference type="AlphaFoldDB" id="A0A521G5B2"/>
<gene>
    <name evidence="2" type="ORF">CDV28_101111</name>
</gene>
<keyword evidence="1" id="KW-0732">Signal</keyword>
<evidence type="ECO:0000256" key="1">
    <source>
        <dbReference type="SAM" id="SignalP"/>
    </source>
</evidence>
<reference evidence="2" key="1">
    <citation type="submission" date="2017-07" db="EMBL/GenBank/DDBJ databases">
        <title>The cable genome - Insights into the physiology and evolution of filamentous bacteria capable of sulfide oxidation via long distance electron transfer.</title>
        <authorList>
            <person name="Thorup C."/>
            <person name="Bjerg J.T."/>
            <person name="Schreiber L."/>
            <person name="Nielsen L.P."/>
            <person name="Kjeldsen K.U."/>
            <person name="Boesen T."/>
            <person name="Boggild A."/>
            <person name="Meysman F."/>
            <person name="Geelhoed J."/>
            <person name="Schramm A."/>
        </authorList>
    </citation>
    <scope>NUCLEOTIDE SEQUENCE [LARGE SCALE GENOMIC DNA]</scope>
    <source>
        <strain evidence="2">GS</strain>
    </source>
</reference>
<organism evidence="2 3">
    <name type="scientific">Candidatus Electronema aureum</name>
    <dbReference type="NCBI Taxonomy" id="2005002"/>
    <lineage>
        <taxon>Bacteria</taxon>
        <taxon>Pseudomonadati</taxon>
        <taxon>Thermodesulfobacteriota</taxon>
        <taxon>Desulfobulbia</taxon>
        <taxon>Desulfobulbales</taxon>
        <taxon>Desulfobulbaceae</taxon>
        <taxon>Candidatus Electronema</taxon>
    </lineage>
</organism>
<dbReference type="GO" id="GO:0016702">
    <property type="term" value="F:oxidoreductase activity, acting on single donors with incorporation of molecular oxygen, incorporation of two atoms of oxygen"/>
    <property type="evidence" value="ECO:0007669"/>
    <property type="project" value="InterPro"/>
</dbReference>
<dbReference type="InterPro" id="IPR015889">
    <property type="entry name" value="Intradiol_dOase_core"/>
</dbReference>
<sequence>MQIKAASMTAALCLLLTGNAFAHFGMVIPSENIVTPAKKNVTVDLSFSHPFEMIGMDLVKPKAFYMLAEGEKTDLLGNLKESKAIDHQAWTTDVAIKKPGVYGFVMEPTPYWEPAEDLSIIHYTKTLIAAFGDDQGWDEPLGIPTEIVPLTRPFGNYAGNSFSGKVLLNGKPVPGAEVEVELYNKEKKFAAPSDYHVTQVVKADENGVFTFACPQPGWWGFAALNEADYKLKNPAGEEKGVELGAVLWIYLDSYKNK</sequence>
<feature type="chain" id="PRO_5021946268" evidence="1">
    <location>
        <begin position="23"/>
        <end position="257"/>
    </location>
</feature>
<dbReference type="EMBL" id="NQJD01000001">
    <property type="protein sequence ID" value="TAA76212.1"/>
    <property type="molecule type" value="Genomic_DNA"/>
</dbReference>
<evidence type="ECO:0000313" key="3">
    <source>
        <dbReference type="Proteomes" id="UP000316238"/>
    </source>
</evidence>
<keyword evidence="3" id="KW-1185">Reference proteome</keyword>
<proteinExistence type="predicted"/>
<dbReference type="InterPro" id="IPR019613">
    <property type="entry name" value="DUF4198"/>
</dbReference>
<protein>
    <submittedName>
        <fullName evidence="2">Cobalt/nickel transport protein</fullName>
    </submittedName>
</protein>
<comment type="caution">
    <text evidence="2">The sequence shown here is derived from an EMBL/GenBank/DDBJ whole genome shotgun (WGS) entry which is preliminary data.</text>
</comment>
<feature type="signal peptide" evidence="1">
    <location>
        <begin position="1"/>
        <end position="22"/>
    </location>
</feature>
<accession>A0A521G5B2</accession>
<dbReference type="GO" id="GO:0005506">
    <property type="term" value="F:iron ion binding"/>
    <property type="evidence" value="ECO:0007669"/>
    <property type="project" value="InterPro"/>
</dbReference>
<name>A0A521G5B2_9BACT</name>
<evidence type="ECO:0000313" key="2">
    <source>
        <dbReference type="EMBL" id="TAA76212.1"/>
    </source>
</evidence>
<dbReference type="Proteomes" id="UP000316238">
    <property type="component" value="Unassembled WGS sequence"/>
</dbReference>
<dbReference type="SUPFAM" id="SSF49482">
    <property type="entry name" value="Aromatic compound dioxygenase"/>
    <property type="match status" value="1"/>
</dbReference>
<dbReference type="Pfam" id="PF10670">
    <property type="entry name" value="DUF4198"/>
    <property type="match status" value="1"/>
</dbReference>